<evidence type="ECO:0000256" key="5">
    <source>
        <dbReference type="ARBA" id="ARBA00030755"/>
    </source>
</evidence>
<dbReference type="PROSITE" id="PS00098">
    <property type="entry name" value="THIOLASE_1"/>
    <property type="match status" value="1"/>
</dbReference>
<dbReference type="PANTHER" id="PTHR18919">
    <property type="entry name" value="ACETYL-COA C-ACYLTRANSFERASE"/>
    <property type="match status" value="1"/>
</dbReference>
<dbReference type="InterPro" id="IPR020617">
    <property type="entry name" value="Thiolase_C"/>
</dbReference>
<protein>
    <recommendedName>
        <fullName evidence="2">acetyl-CoA C-acetyltransferase</fullName>
        <ecNumber evidence="2">2.3.1.9</ecNumber>
    </recommendedName>
    <alternativeName>
        <fullName evidence="5">Acetoacetyl-CoA thiolase</fullName>
    </alternativeName>
</protein>
<evidence type="ECO:0000256" key="2">
    <source>
        <dbReference type="ARBA" id="ARBA00012705"/>
    </source>
</evidence>
<feature type="active site" description="Acyl-thioester intermediate" evidence="6">
    <location>
        <position position="89"/>
    </location>
</feature>
<comment type="similarity">
    <text evidence="1 7">Belongs to the thiolase-like superfamily. Thiolase family.</text>
</comment>
<dbReference type="CDD" id="cd00751">
    <property type="entry name" value="thiolase"/>
    <property type="match status" value="1"/>
</dbReference>
<gene>
    <name evidence="10" type="ORF">SAMEA4412692_00893</name>
</gene>
<evidence type="ECO:0000256" key="1">
    <source>
        <dbReference type="ARBA" id="ARBA00010982"/>
    </source>
</evidence>
<dbReference type="STRING" id="1123308.GCA_000380085_00234"/>
<evidence type="ECO:0000256" key="4">
    <source>
        <dbReference type="ARBA" id="ARBA00023315"/>
    </source>
</evidence>
<feature type="active site" description="Proton acceptor" evidence="6">
    <location>
        <position position="348"/>
    </location>
</feature>
<keyword evidence="4 7" id="KW-0012">Acyltransferase</keyword>
<dbReference type="SUPFAM" id="SSF53901">
    <property type="entry name" value="Thiolase-like"/>
    <property type="match status" value="2"/>
</dbReference>
<dbReference type="FunFam" id="3.40.47.10:FF:000010">
    <property type="entry name" value="Acetyl-CoA acetyltransferase (Thiolase)"/>
    <property type="match status" value="1"/>
</dbReference>
<feature type="domain" description="Thiolase C-terminal" evidence="9">
    <location>
        <begin position="270"/>
        <end position="389"/>
    </location>
</feature>
<feature type="active site" description="Proton acceptor" evidence="6">
    <location>
        <position position="378"/>
    </location>
</feature>
<dbReference type="InterPro" id="IPR020610">
    <property type="entry name" value="Thiolase_AS"/>
</dbReference>
<keyword evidence="3 7" id="KW-0808">Transferase</keyword>
<evidence type="ECO:0000313" key="11">
    <source>
        <dbReference type="Proteomes" id="UP000215185"/>
    </source>
</evidence>
<dbReference type="PROSITE" id="PS00737">
    <property type="entry name" value="THIOLASE_2"/>
    <property type="match status" value="1"/>
</dbReference>
<keyword evidence="11" id="KW-1185">Reference proteome</keyword>
<dbReference type="InterPro" id="IPR020613">
    <property type="entry name" value="Thiolase_CS"/>
</dbReference>
<evidence type="ECO:0000259" key="9">
    <source>
        <dbReference type="Pfam" id="PF02803"/>
    </source>
</evidence>
<dbReference type="Gene3D" id="3.40.47.10">
    <property type="match status" value="2"/>
</dbReference>
<dbReference type="EMBL" id="LT906439">
    <property type="protein sequence ID" value="SNU88094.1"/>
    <property type="molecule type" value="Genomic_DNA"/>
</dbReference>
<dbReference type="Pfam" id="PF00108">
    <property type="entry name" value="Thiolase_N"/>
    <property type="match status" value="1"/>
</dbReference>
<feature type="domain" description="Thiolase N-terminal" evidence="8">
    <location>
        <begin position="5"/>
        <end position="261"/>
    </location>
</feature>
<reference evidence="10 11" key="1">
    <citation type="submission" date="2017-06" db="EMBL/GenBank/DDBJ databases">
        <authorList>
            <consortium name="Pathogen Informatics"/>
        </authorList>
    </citation>
    <scope>NUCLEOTIDE SEQUENCE [LARGE SCALE GENOMIC DNA]</scope>
    <source>
        <strain evidence="10 11">NCTC13788</strain>
    </source>
</reference>
<dbReference type="InterPro" id="IPR020616">
    <property type="entry name" value="Thiolase_N"/>
</dbReference>
<dbReference type="PIRSF" id="PIRSF000429">
    <property type="entry name" value="Ac-CoA_Ac_transf"/>
    <property type="match status" value="1"/>
</dbReference>
<evidence type="ECO:0000256" key="6">
    <source>
        <dbReference type="PIRSR" id="PIRSR000429-1"/>
    </source>
</evidence>
<organism evidence="10 11">
    <name type="scientific">Streptococcus merionis</name>
    <dbReference type="NCBI Taxonomy" id="400065"/>
    <lineage>
        <taxon>Bacteria</taxon>
        <taxon>Bacillati</taxon>
        <taxon>Bacillota</taxon>
        <taxon>Bacilli</taxon>
        <taxon>Lactobacillales</taxon>
        <taxon>Streptococcaceae</taxon>
        <taxon>Streptococcus</taxon>
    </lineage>
</organism>
<evidence type="ECO:0000256" key="3">
    <source>
        <dbReference type="ARBA" id="ARBA00022679"/>
    </source>
</evidence>
<dbReference type="InterPro" id="IPR002155">
    <property type="entry name" value="Thiolase"/>
</dbReference>
<sequence length="392" mass="41292">MMKKVAIVAAKRSAIGSFGGALQQIEIADLGAQVLTQALKQASIPLDAVDEVILGNVLSAGHGQNVARQVAIKAGLSQATSAFVVNKVCGSGLKSVQLAAQSILIGDNDLVVAGGIELMSQAPYLDKKTRFGAKLGHQSLEDSILTDGLTDAFEGIHMGITAENIAEKFQLTREQLDQLAFASQEKALHALETNRFEDEIVPLNVRKGREQIIFNQDEHPRQTSLDKLGQLRPAFKTDGLVTAGNSSGINDGAAIIILASQKKVEELGLRPLAYIKGWATAGVDPNFMGLGPVPATRKLLDKLNKDIKDIDLFELNEAFAAQALAVQQELGISPEKINVNGGAIALGHPIGASGARILVTLIHELQKRKGALGMASLCIGGGQGISLAVSLP</sequence>
<dbReference type="KEGG" id="smen:SAMEA4412692_0893"/>
<dbReference type="Proteomes" id="UP000215185">
    <property type="component" value="Chromosome 1"/>
</dbReference>
<dbReference type="PROSITE" id="PS00099">
    <property type="entry name" value="THIOLASE_3"/>
    <property type="match status" value="1"/>
</dbReference>
<dbReference type="InterPro" id="IPR020615">
    <property type="entry name" value="Thiolase_acyl_enz_int_AS"/>
</dbReference>
<name>A0A239STM5_9STRE</name>
<dbReference type="PANTHER" id="PTHR18919:SF107">
    <property type="entry name" value="ACETYL-COA ACETYLTRANSFERASE, CYTOSOLIC"/>
    <property type="match status" value="1"/>
</dbReference>
<dbReference type="Pfam" id="PF02803">
    <property type="entry name" value="Thiolase_C"/>
    <property type="match status" value="1"/>
</dbReference>
<dbReference type="EC" id="2.3.1.9" evidence="2"/>
<evidence type="ECO:0000259" key="8">
    <source>
        <dbReference type="Pfam" id="PF00108"/>
    </source>
</evidence>
<evidence type="ECO:0000313" key="10">
    <source>
        <dbReference type="EMBL" id="SNU88094.1"/>
    </source>
</evidence>
<dbReference type="GO" id="GO:0003985">
    <property type="term" value="F:acetyl-CoA C-acetyltransferase activity"/>
    <property type="evidence" value="ECO:0007669"/>
    <property type="project" value="UniProtKB-EC"/>
</dbReference>
<dbReference type="AlphaFoldDB" id="A0A239STM5"/>
<dbReference type="NCBIfam" id="TIGR01930">
    <property type="entry name" value="AcCoA-C-Actrans"/>
    <property type="match status" value="1"/>
</dbReference>
<accession>A0A239STM5</accession>
<evidence type="ECO:0000256" key="7">
    <source>
        <dbReference type="RuleBase" id="RU003557"/>
    </source>
</evidence>
<dbReference type="eggNOG" id="COG0183">
    <property type="taxonomic scope" value="Bacteria"/>
</dbReference>
<dbReference type="InterPro" id="IPR016039">
    <property type="entry name" value="Thiolase-like"/>
</dbReference>
<proteinExistence type="inferred from homology"/>